<dbReference type="Proteomes" id="UP000177811">
    <property type="component" value="Unassembled WGS sequence"/>
</dbReference>
<dbReference type="EMBL" id="MHQL01000050">
    <property type="protein sequence ID" value="OHA01976.1"/>
    <property type="molecule type" value="Genomic_DNA"/>
</dbReference>
<evidence type="ECO:0000313" key="1">
    <source>
        <dbReference type="EMBL" id="OHA01976.1"/>
    </source>
</evidence>
<name>A0A1G2KRB8_9BACT</name>
<proteinExistence type="predicted"/>
<protein>
    <submittedName>
        <fullName evidence="1">Uncharacterized protein</fullName>
    </submittedName>
</protein>
<reference evidence="1 2" key="1">
    <citation type="journal article" date="2016" name="Nat. Commun.">
        <title>Thousands of microbial genomes shed light on interconnected biogeochemical processes in an aquifer system.</title>
        <authorList>
            <person name="Anantharaman K."/>
            <person name="Brown C.T."/>
            <person name="Hug L.A."/>
            <person name="Sharon I."/>
            <person name="Castelle C.J."/>
            <person name="Probst A.J."/>
            <person name="Thomas B.C."/>
            <person name="Singh A."/>
            <person name="Wilkins M.J."/>
            <person name="Karaoz U."/>
            <person name="Brodie E.L."/>
            <person name="Williams K.H."/>
            <person name="Hubbard S.S."/>
            <person name="Banfield J.F."/>
        </authorList>
    </citation>
    <scope>NUCLEOTIDE SEQUENCE [LARGE SCALE GENOMIC DNA]</scope>
</reference>
<evidence type="ECO:0000313" key="2">
    <source>
        <dbReference type="Proteomes" id="UP000177811"/>
    </source>
</evidence>
<dbReference type="AlphaFoldDB" id="A0A1G2KRB8"/>
<sequence length="175" mass="20200">MVTALGCARTMTIIPDIQLLEHNKSLYTPVKTCRSASVDVDILLFGRTQDPARDMWTKDALILITVKKLERVLPQDAQTPLTLAWFHTAERDQKTGTRIERTFTDFPVVIYDPVLEPSAEPKSPEEFQRRMKEQYQKFLLDIVPDRPLDIRTLWRIISEIMPAYSALIESCVYGF</sequence>
<accession>A0A1G2KRB8</accession>
<organism evidence="1 2">
    <name type="scientific">Candidatus Sungbacteria bacterium RIFCSPHIGHO2_02_FULL_51_29</name>
    <dbReference type="NCBI Taxonomy" id="1802273"/>
    <lineage>
        <taxon>Bacteria</taxon>
        <taxon>Candidatus Sungiibacteriota</taxon>
    </lineage>
</organism>
<gene>
    <name evidence="1" type="ORF">A3C16_02450</name>
</gene>
<comment type="caution">
    <text evidence="1">The sequence shown here is derived from an EMBL/GenBank/DDBJ whole genome shotgun (WGS) entry which is preliminary data.</text>
</comment>